<organism evidence="1 2">
    <name type="scientific">Sphingobacterium psychroaquaticum</name>
    <dbReference type="NCBI Taxonomy" id="561061"/>
    <lineage>
        <taxon>Bacteria</taxon>
        <taxon>Pseudomonadati</taxon>
        <taxon>Bacteroidota</taxon>
        <taxon>Sphingobacteriia</taxon>
        <taxon>Sphingobacteriales</taxon>
        <taxon>Sphingobacteriaceae</taxon>
        <taxon>Sphingobacterium</taxon>
    </lineage>
</organism>
<dbReference type="OrthoDB" id="708141at2"/>
<name>A0A1X7LBU9_9SPHI</name>
<dbReference type="SUPFAM" id="SSF56925">
    <property type="entry name" value="OMPA-like"/>
    <property type="match status" value="1"/>
</dbReference>
<dbReference type="STRING" id="561061.SAMN05660862_3842"/>
<dbReference type="AlphaFoldDB" id="A0A1X7LBU9"/>
<reference evidence="1 2" key="1">
    <citation type="submission" date="2017-04" db="EMBL/GenBank/DDBJ databases">
        <authorList>
            <person name="Afonso C.L."/>
            <person name="Miller P.J."/>
            <person name="Scott M.A."/>
            <person name="Spackman E."/>
            <person name="Goraichik I."/>
            <person name="Dimitrov K.M."/>
            <person name="Suarez D.L."/>
            <person name="Swayne D.E."/>
        </authorList>
    </citation>
    <scope>NUCLEOTIDE SEQUENCE [LARGE SCALE GENOMIC DNA]</scope>
    <source>
        <strain evidence="1 2">DSM 22418</strain>
    </source>
</reference>
<dbReference type="Proteomes" id="UP000192980">
    <property type="component" value="Unassembled WGS sequence"/>
</dbReference>
<accession>A0A1X7LBU9</accession>
<protein>
    <submittedName>
        <fullName evidence="1">Uncharacterized protein</fullName>
    </submittedName>
</protein>
<gene>
    <name evidence="1" type="ORF">SAMN05660862_3842</name>
</gene>
<dbReference type="RefSeq" id="WP_134430960.1">
    <property type="nucleotide sequence ID" value="NZ_CP038029.1"/>
</dbReference>
<evidence type="ECO:0000313" key="2">
    <source>
        <dbReference type="Proteomes" id="UP000192980"/>
    </source>
</evidence>
<proteinExistence type="predicted"/>
<evidence type="ECO:0000313" key="1">
    <source>
        <dbReference type="EMBL" id="SMG51338.1"/>
    </source>
</evidence>
<sequence length="176" mass="19974">MQRVILFILLSSVAMISRAQDHKWAFGFYGDVQLESPGYAGSFGVQGKYDVTNRSALQATVNGRNGYVAVGADYLLSLLDKKKSNFNVFLGAGISQDFYRYNELLVDPELPYSGEKPTVFPEEKQNYTVANGQVGVSYYFPAIQLSVYTGYKVKYNFKFEETDPNFLMFGVRYHLW</sequence>
<dbReference type="EMBL" id="FXAU01000009">
    <property type="protein sequence ID" value="SMG51338.1"/>
    <property type="molecule type" value="Genomic_DNA"/>
</dbReference>
<dbReference type="InterPro" id="IPR011250">
    <property type="entry name" value="OMP/PagP_B-barrel"/>
</dbReference>
<keyword evidence="2" id="KW-1185">Reference proteome</keyword>